<dbReference type="Pfam" id="PF07996">
    <property type="entry name" value="T4SS"/>
    <property type="match status" value="1"/>
</dbReference>
<keyword evidence="2" id="KW-0732">Signal</keyword>
<dbReference type="AlphaFoldDB" id="A0A1B2RCI6"/>
<evidence type="ECO:0000313" key="3">
    <source>
        <dbReference type="EMBL" id="AOB42328.1"/>
    </source>
</evidence>
<feature type="chain" id="PRO_5008541200" evidence="2">
    <location>
        <begin position="25"/>
        <end position="258"/>
    </location>
</feature>
<sequence length="258" mass="27438">MKPKFKKKVIAAVVSVITSFGVIAPTLTISTTASATGIPVFDGGNFANMLINATNQATQISQQVNQINQAIRGNGLSEQMLRQLGISNYSGIISQMSKQTSDLNKVIQASNSLKQSVGQVQAEFKALYPNAQSYKNKTPDQMLSDFGKWSNQLQNANATAMQAQASVSAIADRNIKIGNVLSESAGAAGASTVSQIQGTNQLLGVLGQQMNDLHSVLATGQRATMEAQAQAQAEKDAMRSDWKNRNTSNLGSYSSKGY</sequence>
<evidence type="ECO:0000256" key="2">
    <source>
        <dbReference type="SAM" id="SignalP"/>
    </source>
</evidence>
<feature type="compositionally biased region" description="Polar residues" evidence="1">
    <location>
        <begin position="245"/>
        <end position="258"/>
    </location>
</feature>
<organism evidence="3">
    <name type="scientific">Acinetobacter baumannii</name>
    <dbReference type="NCBI Taxonomy" id="470"/>
    <lineage>
        <taxon>Bacteria</taxon>
        <taxon>Pseudomonadati</taxon>
        <taxon>Pseudomonadota</taxon>
        <taxon>Gammaproteobacteria</taxon>
        <taxon>Moraxellales</taxon>
        <taxon>Moraxellaceae</taxon>
        <taxon>Acinetobacter</taxon>
        <taxon>Acinetobacter calcoaceticus/baumannii complex</taxon>
    </lineage>
</organism>
<name>A0A1B2RCI6_ACIBA</name>
<feature type="compositionally biased region" description="Basic and acidic residues" evidence="1">
    <location>
        <begin position="233"/>
        <end position="244"/>
    </location>
</feature>
<proteinExistence type="predicted"/>
<protein>
    <submittedName>
        <fullName evidence="3">Conjugative transfer protein TrbJ</fullName>
    </submittedName>
</protein>
<keyword evidence="3" id="KW-0614">Plasmid</keyword>
<feature type="signal peptide" evidence="2">
    <location>
        <begin position="1"/>
        <end position="24"/>
    </location>
</feature>
<reference evidence="3" key="1">
    <citation type="journal article" date="2016" name="Gut Pathog.">
        <title>Genome sequence of OXA-23 producing Acinetobacter baumannii IHIT7853, a carbapenem-resistant strain from a cat belonging to international clone IC1.</title>
        <authorList>
            <person name="Ewers C."/>
            <person name="Klotz P."/>
            <person name="Scheufen S."/>
            <person name="Leidner U."/>
            <person name="Gottig S."/>
            <person name="Semmler T."/>
        </authorList>
    </citation>
    <scope>NUCLEOTIDE SEQUENCE</scope>
    <source>
        <strain evidence="3">IHIT7853</strain>
        <plasmid evidence="3">IHIT7853-OXA-23</plasmid>
    </source>
</reference>
<evidence type="ECO:0000256" key="1">
    <source>
        <dbReference type="SAM" id="MobiDB-lite"/>
    </source>
</evidence>
<feature type="region of interest" description="Disordered" evidence="1">
    <location>
        <begin position="227"/>
        <end position="258"/>
    </location>
</feature>
<geneLocation type="plasmid" evidence="3">
    <name>IHIT7853-OXA-23</name>
</geneLocation>
<dbReference type="RefSeq" id="WP_064534750.1">
    <property type="nucleotide sequence ID" value="NZ_JAMKXD010000013.1"/>
</dbReference>
<accession>A0A1B2RCI6</accession>
<dbReference type="EMBL" id="KX118105">
    <property type="protein sequence ID" value="AOB42328.1"/>
    <property type="molecule type" value="Genomic_DNA"/>
</dbReference>
<dbReference type="InterPro" id="IPR014158">
    <property type="entry name" value="T4SS_VirB5"/>
</dbReference>